<dbReference type="Proteomes" id="UP000309848">
    <property type="component" value="Unassembled WGS sequence"/>
</dbReference>
<feature type="signal peptide" evidence="1">
    <location>
        <begin position="1"/>
        <end position="19"/>
    </location>
</feature>
<dbReference type="RefSeq" id="WP_135984218.1">
    <property type="nucleotide sequence ID" value="NZ_JAASQM010000002.1"/>
</dbReference>
<reference evidence="3 4" key="1">
    <citation type="submission" date="2019-04" db="EMBL/GenBank/DDBJ databases">
        <title>Sphingomonas psychrotolerans sp. nov., isolated from soil in the Tianshan Mountains, Xinjiang, China.</title>
        <authorList>
            <person name="Luo Y."/>
            <person name="Sheng H."/>
        </authorList>
    </citation>
    <scope>NUCLEOTIDE SEQUENCE [LARGE SCALE GENOMIC DNA]</scope>
    <source>
        <strain evidence="3 4">KIS18-15</strain>
    </source>
</reference>
<comment type="caution">
    <text evidence="3">The sequence shown here is derived from an EMBL/GenBank/DDBJ whole genome shotgun (WGS) entry which is preliminary data.</text>
</comment>
<dbReference type="OrthoDB" id="9809132at2"/>
<gene>
    <name evidence="3" type="ORF">E5A74_09645</name>
</gene>
<proteinExistence type="predicted"/>
<dbReference type="InterPro" id="IPR005184">
    <property type="entry name" value="DUF306_Meta_HslJ"/>
</dbReference>
<name>A0A4S1WJU6_9SPHN</name>
<dbReference type="InterPro" id="IPR038670">
    <property type="entry name" value="HslJ-like_sf"/>
</dbReference>
<evidence type="ECO:0000313" key="3">
    <source>
        <dbReference type="EMBL" id="TGX43409.1"/>
    </source>
</evidence>
<protein>
    <submittedName>
        <fullName evidence="3">META domain-containing protein</fullName>
    </submittedName>
</protein>
<dbReference type="PROSITE" id="PS51257">
    <property type="entry name" value="PROKAR_LIPOPROTEIN"/>
    <property type="match status" value="1"/>
</dbReference>
<feature type="chain" id="PRO_5020480976" evidence="1">
    <location>
        <begin position="20"/>
        <end position="154"/>
    </location>
</feature>
<dbReference type="Gene3D" id="2.40.128.270">
    <property type="match status" value="1"/>
</dbReference>
<accession>A0A4S1WJU6</accession>
<dbReference type="AlphaFoldDB" id="A0A4S1WJU6"/>
<evidence type="ECO:0000256" key="1">
    <source>
        <dbReference type="SAM" id="SignalP"/>
    </source>
</evidence>
<sequence>MRRAPPTLAVLLAPLLAVACTTPTPPVAGPSPGGPPLLGTEWRLVEFESSKDAIGTVRPGPDEVWTLRLDPDGSAAMGLFCNRGFGSWTSPDSRSARGSLEIKATGSSMAACPVGTITRLPADFAHIRSFVIADGRLHLNLMMDGGNYVWAPTH</sequence>
<keyword evidence="4" id="KW-1185">Reference proteome</keyword>
<dbReference type="EMBL" id="SRXU01000003">
    <property type="protein sequence ID" value="TGX43409.1"/>
    <property type="molecule type" value="Genomic_DNA"/>
</dbReference>
<keyword evidence="1" id="KW-0732">Signal</keyword>
<organism evidence="3 4">
    <name type="scientific">Sphingomonas naasensis</name>
    <dbReference type="NCBI Taxonomy" id="1344951"/>
    <lineage>
        <taxon>Bacteria</taxon>
        <taxon>Pseudomonadati</taxon>
        <taxon>Pseudomonadota</taxon>
        <taxon>Alphaproteobacteria</taxon>
        <taxon>Sphingomonadales</taxon>
        <taxon>Sphingomonadaceae</taxon>
        <taxon>Sphingomonas</taxon>
    </lineage>
</organism>
<feature type="domain" description="DUF306" evidence="2">
    <location>
        <begin position="36"/>
        <end position="139"/>
    </location>
</feature>
<dbReference type="Pfam" id="PF03724">
    <property type="entry name" value="META"/>
    <property type="match status" value="1"/>
</dbReference>
<evidence type="ECO:0000259" key="2">
    <source>
        <dbReference type="Pfam" id="PF03724"/>
    </source>
</evidence>
<evidence type="ECO:0000313" key="4">
    <source>
        <dbReference type="Proteomes" id="UP000309848"/>
    </source>
</evidence>